<dbReference type="Proteomes" id="UP001175000">
    <property type="component" value="Unassembled WGS sequence"/>
</dbReference>
<accession>A0AA40C2Z7</accession>
<dbReference type="Pfam" id="PF11001">
    <property type="entry name" value="AFUB_07903_YDR124W_hel"/>
    <property type="match status" value="1"/>
</dbReference>
<feature type="compositionally biased region" description="Low complexity" evidence="1">
    <location>
        <begin position="391"/>
        <end position="405"/>
    </location>
</feature>
<dbReference type="InterPro" id="IPR047092">
    <property type="entry name" value="AFUB_07903/YDR124W-like_hel"/>
</dbReference>
<protein>
    <recommendedName>
        <fullName evidence="2">Subtelomeric hrmA-associated cluster protein AFUB-079030/YDR124W-like helical bundle domain-containing protein</fullName>
    </recommendedName>
</protein>
<organism evidence="3 4">
    <name type="scientific">Immersiella caudata</name>
    <dbReference type="NCBI Taxonomy" id="314043"/>
    <lineage>
        <taxon>Eukaryota</taxon>
        <taxon>Fungi</taxon>
        <taxon>Dikarya</taxon>
        <taxon>Ascomycota</taxon>
        <taxon>Pezizomycotina</taxon>
        <taxon>Sordariomycetes</taxon>
        <taxon>Sordariomycetidae</taxon>
        <taxon>Sordariales</taxon>
        <taxon>Lasiosphaeriaceae</taxon>
        <taxon>Immersiella</taxon>
    </lineage>
</organism>
<sequence>MVNDWVRGQAPRPQWHDRAAMEHMQGDGRFYETEAIRPPPLTIERALREHAQINAQTYFLAVVTDEGQIAYFTGPQSIPEETCSRFFQMGKFLQYQKRAGSAVGPGHDDSGFPYDDLYHRDVPDYSMRRRFGGRHRDLGMERADDDGPPASHRTRKRHRANLNRRGLDDDEPPVITRSKRGIKVGDSHELWEFYGTRFKNIQQNACKLIAKIWVKAVAPKKQSSNPYTKGDELAPGWWPKPWGSGKDERVRHTEPDHLLKKERVHLLTHILRLIMEPNATQHTDIQKLNLDISKLEELTMESLSGFFNENDKNNNAKKKPYLKEIFKVARHEEQFRRGEIDASTEVFVMADDKVPENYQSDDDLDLAREDEGNDISGRSSRISPPKTAGTHSIISAASSDHSPAALHNPPTFMSEMPVRGPGPQYPPAMLPPDMNPGPHPYVESGSISVANQPGLQSHGSMHMPELIASPHDSGRRSSLFSPPTNEFPNATAPSLYPTAWQQSTTAPANTALYAFNTQTPTPSQASSTFVPQPGVPPQYLGSQYHGLPHPNDVYRGGGGVAHSPVSHGGLGYQNFLTHDGRAMPGSGLKLEPLEPHRGPLH</sequence>
<proteinExistence type="predicted"/>
<feature type="compositionally biased region" description="Basic residues" evidence="1">
    <location>
        <begin position="152"/>
        <end position="162"/>
    </location>
</feature>
<comment type="caution">
    <text evidence="3">The sequence shown here is derived from an EMBL/GenBank/DDBJ whole genome shotgun (WGS) entry which is preliminary data.</text>
</comment>
<feature type="domain" description="Subtelomeric hrmA-associated cluster protein AFUB-079030/YDR124W-like helical bundle" evidence="2">
    <location>
        <begin position="184"/>
        <end position="330"/>
    </location>
</feature>
<gene>
    <name evidence="3" type="ORF">B0T14DRAFT_564544</name>
</gene>
<feature type="region of interest" description="Disordered" evidence="1">
    <location>
        <begin position="136"/>
        <end position="175"/>
    </location>
</feature>
<feature type="region of interest" description="Disordered" evidence="1">
    <location>
        <begin position="355"/>
        <end position="424"/>
    </location>
</feature>
<dbReference type="EMBL" id="JAULSU010000003">
    <property type="protein sequence ID" value="KAK0623152.1"/>
    <property type="molecule type" value="Genomic_DNA"/>
</dbReference>
<evidence type="ECO:0000313" key="3">
    <source>
        <dbReference type="EMBL" id="KAK0623152.1"/>
    </source>
</evidence>
<reference evidence="3" key="1">
    <citation type="submission" date="2023-06" db="EMBL/GenBank/DDBJ databases">
        <title>Genome-scale phylogeny and comparative genomics of the fungal order Sordariales.</title>
        <authorList>
            <consortium name="Lawrence Berkeley National Laboratory"/>
            <person name="Hensen N."/>
            <person name="Bonometti L."/>
            <person name="Westerberg I."/>
            <person name="Brannstrom I.O."/>
            <person name="Guillou S."/>
            <person name="Cros-Aarteil S."/>
            <person name="Calhoun S."/>
            <person name="Haridas S."/>
            <person name="Kuo A."/>
            <person name="Mondo S."/>
            <person name="Pangilinan J."/>
            <person name="Riley R."/>
            <person name="Labutti K."/>
            <person name="Andreopoulos B."/>
            <person name="Lipzen A."/>
            <person name="Chen C."/>
            <person name="Yanf M."/>
            <person name="Daum C."/>
            <person name="Ng V."/>
            <person name="Clum A."/>
            <person name="Steindorff A."/>
            <person name="Ohm R."/>
            <person name="Martin F."/>
            <person name="Silar P."/>
            <person name="Natvig D."/>
            <person name="Lalanne C."/>
            <person name="Gautier V."/>
            <person name="Ament-Velasquez S.L."/>
            <person name="Kruys A."/>
            <person name="Hutchinson M.I."/>
            <person name="Powell A.J."/>
            <person name="Barry K."/>
            <person name="Miller A.N."/>
            <person name="Grigoriev I.V."/>
            <person name="Debuchy R."/>
            <person name="Gladieux P."/>
            <person name="Thoren M.H."/>
            <person name="Johannesson H."/>
        </authorList>
    </citation>
    <scope>NUCLEOTIDE SEQUENCE</scope>
    <source>
        <strain evidence="3">CBS 606.72</strain>
    </source>
</reference>
<name>A0AA40C2Z7_9PEZI</name>
<keyword evidence="4" id="KW-1185">Reference proteome</keyword>
<evidence type="ECO:0000256" key="1">
    <source>
        <dbReference type="SAM" id="MobiDB-lite"/>
    </source>
</evidence>
<dbReference type="InterPro" id="IPR021264">
    <property type="entry name" value="AFUB_079030/YDR124W-like"/>
</dbReference>
<dbReference type="PANTHER" id="PTHR36102:SF1">
    <property type="entry name" value="YDR124W-LIKE HELICAL BUNDLE DOMAIN-CONTAINING PROTEIN"/>
    <property type="match status" value="1"/>
</dbReference>
<dbReference type="AlphaFoldDB" id="A0AA40C2Z7"/>
<evidence type="ECO:0000313" key="4">
    <source>
        <dbReference type="Proteomes" id="UP001175000"/>
    </source>
</evidence>
<evidence type="ECO:0000259" key="2">
    <source>
        <dbReference type="Pfam" id="PF11001"/>
    </source>
</evidence>
<dbReference type="PANTHER" id="PTHR36102">
    <property type="entry name" value="CHROMOSOME 10, WHOLE GENOME SHOTGUN SEQUENCE"/>
    <property type="match status" value="1"/>
</dbReference>